<dbReference type="Proteomes" id="UP000278475">
    <property type="component" value="Unassembled WGS sequence"/>
</dbReference>
<evidence type="ECO:0000256" key="6">
    <source>
        <dbReference type="HAMAP-Rule" id="MF_01634"/>
    </source>
</evidence>
<protein>
    <recommendedName>
        <fullName evidence="6">tRNA-guanine(15) transglycosylase</fullName>
        <ecNumber evidence="6">2.4.2.48</ecNumber>
    </recommendedName>
    <alternativeName>
        <fullName evidence="6">7-cyano-7-deazaguanine tRNA-ribosyltransferase</fullName>
    </alternativeName>
    <alternativeName>
        <fullName evidence="6">Archaeal tRNA-guanine transglycosylase</fullName>
    </alternativeName>
</protein>
<comment type="caution">
    <text evidence="9">The sequence shown here is derived from an EMBL/GenBank/DDBJ whole genome shotgun (WGS) entry which is preliminary data.</text>
</comment>
<comment type="cofactor">
    <cofactor evidence="6">
        <name>Zn(2+)</name>
        <dbReference type="ChEBI" id="CHEBI:29105"/>
    </cofactor>
    <text evidence="6">Binds 1 zinc ion per subunit.</text>
</comment>
<comment type="caution">
    <text evidence="6">Lacks conserved residue(s) required for the propagation of feature annotation.</text>
</comment>
<comment type="function">
    <text evidence="6">Exchanges the guanine residue with 7-cyano-7-deazaguanine (preQ0) at position 15 in the dihydrouridine loop (D-loop) of archaeal tRNAs.</text>
</comment>
<evidence type="ECO:0000256" key="2">
    <source>
        <dbReference type="ARBA" id="ARBA00022679"/>
    </source>
</evidence>
<keyword evidence="5 6" id="KW-0862">Zinc</keyword>
<feature type="active site" description="Nucleophile" evidence="6">
    <location>
        <position position="93"/>
    </location>
</feature>
<feature type="domain" description="DUF5591" evidence="8">
    <location>
        <begin position="385"/>
        <end position="512"/>
    </location>
</feature>
<dbReference type="Gene3D" id="3.20.20.105">
    <property type="entry name" value="Queuine tRNA-ribosyltransferase-like"/>
    <property type="match status" value="1"/>
</dbReference>
<dbReference type="GO" id="GO:0016763">
    <property type="term" value="F:pentosyltransferase activity"/>
    <property type="evidence" value="ECO:0007669"/>
    <property type="project" value="UniProtKB-UniRule"/>
</dbReference>
<dbReference type="InterPro" id="IPR050076">
    <property type="entry name" value="ArchSynthase1/Queuine_TRR"/>
</dbReference>
<dbReference type="GO" id="GO:0008270">
    <property type="term" value="F:zinc ion binding"/>
    <property type="evidence" value="ECO:0007669"/>
    <property type="project" value="UniProtKB-UniRule"/>
</dbReference>
<evidence type="ECO:0000259" key="7">
    <source>
        <dbReference type="Pfam" id="PF01702"/>
    </source>
</evidence>
<proteinExistence type="inferred from homology"/>
<keyword evidence="3 6" id="KW-0819">tRNA processing</keyword>
<keyword evidence="1 6" id="KW-0328">Glycosyltransferase</keyword>
<feature type="binding site" evidence="6">
    <location>
        <position position="128"/>
    </location>
    <ligand>
        <name>substrate</name>
    </ligand>
</feature>
<evidence type="ECO:0000256" key="4">
    <source>
        <dbReference type="ARBA" id="ARBA00022723"/>
    </source>
</evidence>
<organism evidence="9 10">
    <name type="scientific">Thermoproteota archaeon</name>
    <dbReference type="NCBI Taxonomy" id="2056631"/>
    <lineage>
        <taxon>Archaea</taxon>
        <taxon>Thermoproteota</taxon>
    </lineage>
</organism>
<feature type="binding site" evidence="6">
    <location>
        <position position="283"/>
    </location>
    <ligand>
        <name>Zn(2+)</name>
        <dbReference type="ChEBI" id="CHEBI:29105"/>
    </ligand>
</feature>
<sequence>MVKICVSNEFFEIIERDVCGRIGKLYTKSGTIQTPTVLPVINPLKSLVKPSEIKELGFDAIVTNAYIIKKHFKDLGCNEIHRMLNFNGPIMTDSGAYQLLLYGSVDVHPNEIVKFQEEISSDIAVILDVPTGITRDREKALKTVEETLERARACLNIRDNSKGILWVGPIQGGLHSDLIAYASREMSKLDYHIHALGSPVQLMENYEYAALVDMIITAKANMPANRPLHLFGAGHPSMLALAVALGCDLFDSASYVLFARDGRYITPHWTYRLENLSELPCNCPICSKINANELKELSKEERERFLSLHNLYVIAQEIRLIKQSIAEGRLWEHVETRCRAHPKLFQAFKALEKHRDYLEKHDPVTKGKEKGIFIYDKTSLIRPEVTRHVKRFLTRYRKPPQYNIAVLLPEPHEKPYHKDRIVKKLIKKVAKQKAHLIFYNPVFGLTPIELDETFPLSQFENSCSYQEAAEHMIQLFEEYASKTLNAYTEVIIASIDETVDIAQKMLDICKNKSIKANIIYCRDYVQIPNSVAEILGTRYSVNGFR</sequence>
<dbReference type="InterPro" id="IPR036895">
    <property type="entry name" value="Uracil-DNA_glycosylase-like_sf"/>
</dbReference>
<evidence type="ECO:0000313" key="9">
    <source>
        <dbReference type="EMBL" id="RLE49330.1"/>
    </source>
</evidence>
<accession>A0A497ERJ3</accession>
<dbReference type="SUPFAM" id="SSF52141">
    <property type="entry name" value="Uracil-DNA glycosylase-like"/>
    <property type="match status" value="1"/>
</dbReference>
<dbReference type="NCBIfam" id="TIGR00449">
    <property type="entry name" value="tgt_general"/>
    <property type="match status" value="1"/>
</dbReference>
<dbReference type="InterPro" id="IPR002616">
    <property type="entry name" value="tRNA_ribo_trans-like"/>
</dbReference>
<dbReference type="HAMAP" id="MF_01634">
    <property type="entry name" value="TgtA_arch"/>
    <property type="match status" value="1"/>
</dbReference>
<dbReference type="Pfam" id="PF01702">
    <property type="entry name" value="TGT"/>
    <property type="match status" value="1"/>
</dbReference>
<evidence type="ECO:0000256" key="3">
    <source>
        <dbReference type="ARBA" id="ARBA00022694"/>
    </source>
</evidence>
<dbReference type="EC" id="2.4.2.48" evidence="6"/>
<comment type="catalytic activity">
    <reaction evidence="6">
        <text>guanosine(15) in tRNA + 7-cyano-7-carbaguanine = 7-cyano-7-carbaguanosine(15) in tRNA + guanine</text>
        <dbReference type="Rhea" id="RHEA:43164"/>
        <dbReference type="Rhea" id="RHEA-COMP:10371"/>
        <dbReference type="Rhea" id="RHEA-COMP:10372"/>
        <dbReference type="ChEBI" id="CHEBI:16235"/>
        <dbReference type="ChEBI" id="CHEBI:45075"/>
        <dbReference type="ChEBI" id="CHEBI:74269"/>
        <dbReference type="ChEBI" id="CHEBI:82850"/>
        <dbReference type="EC" id="2.4.2.48"/>
    </reaction>
</comment>
<feature type="binding site" evidence="6">
    <location>
        <position position="286"/>
    </location>
    <ligand>
        <name>Zn(2+)</name>
        <dbReference type="ChEBI" id="CHEBI:29105"/>
    </ligand>
</feature>
<dbReference type="InterPro" id="IPR040777">
    <property type="entry name" value="DUF5591"/>
</dbReference>
<feature type="domain" description="tRNA-guanine(15) transglycosylase-like" evidence="7">
    <location>
        <begin position="20"/>
        <end position="343"/>
    </location>
</feature>
<dbReference type="InterPro" id="IPR004804">
    <property type="entry name" value="TgtA"/>
</dbReference>
<evidence type="ECO:0000259" key="8">
    <source>
        <dbReference type="Pfam" id="PF17884"/>
    </source>
</evidence>
<dbReference type="PANTHER" id="PTHR46499:SF1">
    <property type="entry name" value="QUEUINE TRNA-RIBOSYLTRANSFERASE"/>
    <property type="match status" value="1"/>
</dbReference>
<dbReference type="GO" id="GO:0005737">
    <property type="term" value="C:cytoplasm"/>
    <property type="evidence" value="ECO:0007669"/>
    <property type="project" value="TreeGrafter"/>
</dbReference>
<feature type="binding site" evidence="6">
    <location>
        <position position="281"/>
    </location>
    <ligand>
        <name>Zn(2+)</name>
        <dbReference type="ChEBI" id="CHEBI:29105"/>
    </ligand>
</feature>
<gene>
    <name evidence="6" type="primary">tgtA</name>
    <name evidence="9" type="ORF">DRJ31_05265</name>
</gene>
<dbReference type="InterPro" id="IPR036511">
    <property type="entry name" value="TGT-like_sf"/>
</dbReference>
<dbReference type="SUPFAM" id="SSF51713">
    <property type="entry name" value="tRNA-guanine transglycosylase"/>
    <property type="match status" value="1"/>
</dbReference>
<dbReference type="GO" id="GO:0002099">
    <property type="term" value="P:tRNA wobble guanine modification"/>
    <property type="evidence" value="ECO:0007669"/>
    <property type="project" value="TreeGrafter"/>
</dbReference>
<comment type="pathway">
    <text evidence="6">tRNA modification; archaeosine-tRNA biosynthesis.</text>
</comment>
<evidence type="ECO:0000256" key="5">
    <source>
        <dbReference type="ARBA" id="ARBA00022833"/>
    </source>
</evidence>
<evidence type="ECO:0000313" key="10">
    <source>
        <dbReference type="Proteomes" id="UP000278475"/>
    </source>
</evidence>
<dbReference type="Pfam" id="PF17884">
    <property type="entry name" value="DUF5591"/>
    <property type="match status" value="1"/>
</dbReference>
<dbReference type="Gene3D" id="3.40.50.10630">
    <property type="entry name" value="Uracil-DNA glycosylase-like"/>
    <property type="match status" value="1"/>
</dbReference>
<dbReference type="UniPathway" id="UPA00393"/>
<reference evidence="9 10" key="1">
    <citation type="submission" date="2018-06" db="EMBL/GenBank/DDBJ databases">
        <title>Extensive metabolic versatility and redundancy in microbially diverse, dynamic hydrothermal sediments.</title>
        <authorList>
            <person name="Dombrowski N."/>
            <person name="Teske A."/>
            <person name="Baker B.J."/>
        </authorList>
    </citation>
    <scope>NUCLEOTIDE SEQUENCE [LARGE SCALE GENOMIC DNA]</scope>
    <source>
        <strain evidence="9">B66_G16</strain>
    </source>
</reference>
<dbReference type="AlphaFoldDB" id="A0A497ERJ3"/>
<name>A0A497ERJ3_9CREN</name>
<keyword evidence="4 6" id="KW-0479">Metal-binding</keyword>
<evidence type="ECO:0000256" key="1">
    <source>
        <dbReference type="ARBA" id="ARBA00022676"/>
    </source>
</evidence>
<comment type="similarity">
    <text evidence="6">Belongs to the archaeosine tRNA-ribosyltransferase family.</text>
</comment>
<dbReference type="PANTHER" id="PTHR46499">
    <property type="entry name" value="QUEUINE TRNA-RIBOSYLTRANSFERASE"/>
    <property type="match status" value="1"/>
</dbReference>
<dbReference type="EMBL" id="QMQV01000040">
    <property type="protein sequence ID" value="RLE49330.1"/>
    <property type="molecule type" value="Genomic_DNA"/>
</dbReference>
<keyword evidence="2 6" id="KW-0808">Transferase</keyword>
<dbReference type="NCBIfam" id="TIGR00432">
    <property type="entry name" value="arcsn_tRNA_tgt"/>
    <property type="match status" value="1"/>
</dbReference>